<dbReference type="GO" id="GO:0008233">
    <property type="term" value="F:peptidase activity"/>
    <property type="evidence" value="ECO:0007669"/>
    <property type="project" value="UniProtKB-KW"/>
</dbReference>
<evidence type="ECO:0000256" key="7">
    <source>
        <dbReference type="ARBA" id="ARBA00066729"/>
    </source>
</evidence>
<evidence type="ECO:0000256" key="11">
    <source>
        <dbReference type="PIRSR" id="PIRSR600246-1"/>
    </source>
</evidence>
<dbReference type="SUPFAM" id="SSF56235">
    <property type="entry name" value="N-terminal nucleophile aminohydrolases (Ntn hydrolases)"/>
    <property type="match status" value="1"/>
</dbReference>
<evidence type="ECO:0000256" key="5">
    <source>
        <dbReference type="ARBA" id="ARBA00050421"/>
    </source>
</evidence>
<dbReference type="PANTHER" id="PTHR10188:SF6">
    <property type="entry name" value="N(4)-(BETA-N-ACETYLGLUCOSAMINYL)-L-ASPARAGINASE"/>
    <property type="match status" value="1"/>
</dbReference>
<comment type="similarity">
    <text evidence="1">Belongs to the Ntn-hydrolase family.</text>
</comment>
<sequence>MAAVKICLEARTTSFAKQLGFQISDLHSNKSVDMYNQWKQNNCQPNYWKNVVPDPTKFCGPYKPKPFPPSVHQVRQLSNDAYKRIGGDNHDTIGMIAIDMQGNVAGGTSTNGLNHKVPGRVGDSPIAGAGSYVDNEVGGAAGTGDGDIMMRFLPSFYAVMLMKTGVSPSVATAEAMKSIIKYYPDFVGAVLAVNIRGEHGAACHGIAQFPYSIISPDYPQVTVLNVPCI</sequence>
<dbReference type="PANTHER" id="PTHR10188">
    <property type="entry name" value="L-ASPARAGINASE"/>
    <property type="match status" value="1"/>
</dbReference>
<gene>
    <name evidence="14" type="ORF">DPMN_104600</name>
</gene>
<dbReference type="GO" id="GO:0006508">
    <property type="term" value="P:proteolysis"/>
    <property type="evidence" value="ECO:0007669"/>
    <property type="project" value="UniProtKB-KW"/>
</dbReference>
<dbReference type="GO" id="GO:0005764">
    <property type="term" value="C:lysosome"/>
    <property type="evidence" value="ECO:0007669"/>
    <property type="project" value="TreeGrafter"/>
</dbReference>
<evidence type="ECO:0000256" key="10">
    <source>
        <dbReference type="ARBA" id="ARBA00080645"/>
    </source>
</evidence>
<keyword evidence="2" id="KW-0645">Protease</keyword>
<dbReference type="Gene3D" id="3.60.20.30">
    <property type="entry name" value="(Glycosyl)asparaginase"/>
    <property type="match status" value="1"/>
</dbReference>
<dbReference type="Proteomes" id="UP000828390">
    <property type="component" value="Unassembled WGS sequence"/>
</dbReference>
<evidence type="ECO:0000256" key="2">
    <source>
        <dbReference type="ARBA" id="ARBA00022670"/>
    </source>
</evidence>
<reference evidence="14" key="2">
    <citation type="submission" date="2020-11" db="EMBL/GenBank/DDBJ databases">
        <authorList>
            <person name="McCartney M.A."/>
            <person name="Auch B."/>
            <person name="Kono T."/>
            <person name="Mallez S."/>
            <person name="Becker A."/>
            <person name="Gohl D.M."/>
            <person name="Silverstein K.A.T."/>
            <person name="Koren S."/>
            <person name="Bechman K.B."/>
            <person name="Herman A."/>
            <person name="Abrahante J.E."/>
            <person name="Garbe J."/>
        </authorList>
    </citation>
    <scope>NUCLEOTIDE SEQUENCE</scope>
    <source>
        <strain evidence="14">Duluth1</strain>
        <tissue evidence="14">Whole animal</tissue>
    </source>
</reference>
<dbReference type="Pfam" id="PF01112">
    <property type="entry name" value="Asparaginase_2"/>
    <property type="match status" value="1"/>
</dbReference>
<evidence type="ECO:0000256" key="13">
    <source>
        <dbReference type="PIRSR" id="PIRSR600246-3"/>
    </source>
</evidence>
<evidence type="ECO:0000256" key="4">
    <source>
        <dbReference type="ARBA" id="ARBA00022813"/>
    </source>
</evidence>
<name>A0A9D4K2T7_DREPO</name>
<evidence type="ECO:0000256" key="3">
    <source>
        <dbReference type="ARBA" id="ARBA00022801"/>
    </source>
</evidence>
<evidence type="ECO:0000256" key="9">
    <source>
        <dbReference type="ARBA" id="ARBA00079301"/>
    </source>
</evidence>
<feature type="active site" description="Nucleophile" evidence="11">
    <location>
        <position position="92"/>
    </location>
</feature>
<reference evidence="14" key="1">
    <citation type="journal article" date="2019" name="bioRxiv">
        <title>The Genome of the Zebra Mussel, Dreissena polymorpha: A Resource for Invasive Species Research.</title>
        <authorList>
            <person name="McCartney M.A."/>
            <person name="Auch B."/>
            <person name="Kono T."/>
            <person name="Mallez S."/>
            <person name="Zhang Y."/>
            <person name="Obille A."/>
            <person name="Becker A."/>
            <person name="Abrahante J.E."/>
            <person name="Garbe J."/>
            <person name="Badalamenti J.P."/>
            <person name="Herman A."/>
            <person name="Mangelson H."/>
            <person name="Liachko I."/>
            <person name="Sullivan S."/>
            <person name="Sone E.D."/>
            <person name="Koren S."/>
            <person name="Silverstein K.A.T."/>
            <person name="Beckman K.B."/>
            <person name="Gohl D.M."/>
        </authorList>
    </citation>
    <scope>NUCLEOTIDE SEQUENCE</scope>
    <source>
        <strain evidence="14">Duluth1</strain>
        <tissue evidence="14">Whole animal</tissue>
    </source>
</reference>
<feature type="binding site" evidence="12">
    <location>
        <begin position="143"/>
        <end position="146"/>
    </location>
    <ligand>
        <name>substrate</name>
    </ligand>
</feature>
<dbReference type="EMBL" id="JAIWYP010000004">
    <property type="protein sequence ID" value="KAH3831337.1"/>
    <property type="molecule type" value="Genomic_DNA"/>
</dbReference>
<dbReference type="GO" id="GO:0003948">
    <property type="term" value="F:N4-(beta-N-acetylglucosaminyl)-L-asparaginase activity"/>
    <property type="evidence" value="ECO:0007669"/>
    <property type="project" value="UniProtKB-EC"/>
</dbReference>
<comment type="catalytic activity">
    <reaction evidence="5">
        <text>N(4)-(beta-N-acetyl-D-glucosaminyl)-L-asparagine + H2O = N-acetyl-beta-D-glucosaminylamine + L-aspartate + H(+)</text>
        <dbReference type="Rhea" id="RHEA:11544"/>
        <dbReference type="ChEBI" id="CHEBI:15377"/>
        <dbReference type="ChEBI" id="CHEBI:15378"/>
        <dbReference type="ChEBI" id="CHEBI:15947"/>
        <dbReference type="ChEBI" id="CHEBI:29991"/>
        <dbReference type="ChEBI" id="CHEBI:58080"/>
        <dbReference type="EC" id="3.5.1.26"/>
    </reaction>
</comment>
<evidence type="ECO:0000256" key="1">
    <source>
        <dbReference type="ARBA" id="ARBA00010872"/>
    </source>
</evidence>
<keyword evidence="4" id="KW-0068">Autocatalytic cleavage</keyword>
<keyword evidence="3" id="KW-0378">Hydrolase</keyword>
<organism evidence="14 15">
    <name type="scientific">Dreissena polymorpha</name>
    <name type="common">Zebra mussel</name>
    <name type="synonym">Mytilus polymorpha</name>
    <dbReference type="NCBI Taxonomy" id="45954"/>
    <lineage>
        <taxon>Eukaryota</taxon>
        <taxon>Metazoa</taxon>
        <taxon>Spiralia</taxon>
        <taxon>Lophotrochozoa</taxon>
        <taxon>Mollusca</taxon>
        <taxon>Bivalvia</taxon>
        <taxon>Autobranchia</taxon>
        <taxon>Heteroconchia</taxon>
        <taxon>Euheterodonta</taxon>
        <taxon>Imparidentia</taxon>
        <taxon>Neoheterodontei</taxon>
        <taxon>Myida</taxon>
        <taxon>Dreissenoidea</taxon>
        <taxon>Dreissenidae</taxon>
        <taxon>Dreissena</taxon>
    </lineage>
</organism>
<accession>A0A9D4K2T7</accession>
<dbReference type="AlphaFoldDB" id="A0A9D4K2T7"/>
<feature type="site" description="Cleavage; by autolysis" evidence="13">
    <location>
        <begin position="91"/>
        <end position="92"/>
    </location>
</feature>
<evidence type="ECO:0000256" key="6">
    <source>
        <dbReference type="ARBA" id="ARBA00053295"/>
    </source>
</evidence>
<dbReference type="InterPro" id="IPR029055">
    <property type="entry name" value="Ntn_hydrolases_N"/>
</dbReference>
<dbReference type="InterPro" id="IPR000246">
    <property type="entry name" value="Peptidase_T2"/>
</dbReference>
<proteinExistence type="inferred from homology"/>
<dbReference type="FunFam" id="3.60.20.30:FF:000003">
    <property type="entry name" value="N(4)-(Beta-N-acetylglucosaminyl)-L-asparaginase isoform X1"/>
    <property type="match status" value="1"/>
</dbReference>
<comment type="function">
    <text evidence="6">Cleaves the GlcNAc-Asn bond which joins oligosaccharides to the peptide of asparagine-linked glycoproteins.</text>
</comment>
<feature type="binding site" evidence="12">
    <location>
        <begin position="120"/>
        <end position="123"/>
    </location>
    <ligand>
        <name>substrate</name>
    </ligand>
</feature>
<dbReference type="EC" id="3.5.1.26" evidence="7"/>
<evidence type="ECO:0000256" key="8">
    <source>
        <dbReference type="ARBA" id="ARBA00078726"/>
    </source>
</evidence>
<evidence type="ECO:0000313" key="15">
    <source>
        <dbReference type="Proteomes" id="UP000828390"/>
    </source>
</evidence>
<evidence type="ECO:0000256" key="12">
    <source>
        <dbReference type="PIRSR" id="PIRSR600246-2"/>
    </source>
</evidence>
<protein>
    <recommendedName>
        <fullName evidence="7">N(4)-(beta-N-acetylglucosaminyl)-L-asparaginase</fullName>
        <ecNumber evidence="7">3.5.1.26</ecNumber>
    </recommendedName>
    <alternativeName>
        <fullName evidence="9">Aspartylglucosaminidase</fullName>
    </alternativeName>
    <alternativeName>
        <fullName evidence="8">Glycosylasparaginase</fullName>
    </alternativeName>
    <alternativeName>
        <fullName evidence="10">N4-(N-acetyl-beta-glucosaminyl)-L-asparagine amidase</fullName>
    </alternativeName>
</protein>
<evidence type="ECO:0000313" key="14">
    <source>
        <dbReference type="EMBL" id="KAH3831337.1"/>
    </source>
</evidence>
<comment type="caution">
    <text evidence="14">The sequence shown here is derived from an EMBL/GenBank/DDBJ whole genome shotgun (WGS) entry which is preliminary data.</text>
</comment>
<keyword evidence="15" id="KW-1185">Reference proteome</keyword>